<name>A0A381TTL4_9ZZZZ</name>
<keyword evidence="2" id="KW-0812">Transmembrane</keyword>
<feature type="compositionally biased region" description="Basic and acidic residues" evidence="1">
    <location>
        <begin position="186"/>
        <end position="203"/>
    </location>
</feature>
<reference evidence="3" key="1">
    <citation type="submission" date="2018-05" db="EMBL/GenBank/DDBJ databases">
        <authorList>
            <person name="Lanie J.A."/>
            <person name="Ng W.-L."/>
            <person name="Kazmierczak K.M."/>
            <person name="Andrzejewski T.M."/>
            <person name="Davidsen T.M."/>
            <person name="Wayne K.J."/>
            <person name="Tettelin H."/>
            <person name="Glass J.I."/>
            <person name="Rusch D."/>
            <person name="Podicherti R."/>
            <person name="Tsui H.-C.T."/>
            <person name="Winkler M.E."/>
        </authorList>
    </citation>
    <scope>NUCLEOTIDE SEQUENCE</scope>
</reference>
<sequence>MGTEIEAGIPHDDEDWSGTLMWEGTTPATFEGEFSGFSTYNVWVKKSGIYDEEFDVSVEVLNDTAMYFVSCEEWDGEEWDEPCKAIPGYEYIGEIYLEDMWDAGTYEVQFTDENGGEAAVMIREDSDGGGFFVLMGGLFGCSVGILLLVVGVFLSFITKENKSTYIEPIISESIDRPPINSEEDQEKAVETPDKPWWQDDKIE</sequence>
<gene>
    <name evidence="3" type="ORF">METZ01_LOCUS72028</name>
</gene>
<proteinExistence type="predicted"/>
<keyword evidence="2" id="KW-1133">Transmembrane helix</keyword>
<evidence type="ECO:0000256" key="1">
    <source>
        <dbReference type="SAM" id="MobiDB-lite"/>
    </source>
</evidence>
<feature type="region of interest" description="Disordered" evidence="1">
    <location>
        <begin position="175"/>
        <end position="203"/>
    </location>
</feature>
<dbReference type="EMBL" id="UINC01005116">
    <property type="protein sequence ID" value="SVA19174.1"/>
    <property type="molecule type" value="Genomic_DNA"/>
</dbReference>
<protein>
    <submittedName>
        <fullName evidence="3">Uncharacterized protein</fullName>
    </submittedName>
</protein>
<evidence type="ECO:0000313" key="3">
    <source>
        <dbReference type="EMBL" id="SVA19174.1"/>
    </source>
</evidence>
<evidence type="ECO:0000256" key="2">
    <source>
        <dbReference type="SAM" id="Phobius"/>
    </source>
</evidence>
<accession>A0A381TTL4</accession>
<dbReference type="AlphaFoldDB" id="A0A381TTL4"/>
<feature type="transmembrane region" description="Helical" evidence="2">
    <location>
        <begin position="131"/>
        <end position="157"/>
    </location>
</feature>
<organism evidence="3">
    <name type="scientific">marine metagenome</name>
    <dbReference type="NCBI Taxonomy" id="408172"/>
    <lineage>
        <taxon>unclassified sequences</taxon>
        <taxon>metagenomes</taxon>
        <taxon>ecological metagenomes</taxon>
    </lineage>
</organism>
<keyword evidence="2" id="KW-0472">Membrane</keyword>